<evidence type="ECO:0000256" key="1">
    <source>
        <dbReference type="ARBA" id="ARBA00004651"/>
    </source>
</evidence>
<evidence type="ECO:0000256" key="9">
    <source>
        <dbReference type="HAMAP-Rule" id="MF_00024"/>
    </source>
</evidence>
<name>A0A0X8JKW5_9BACT</name>
<dbReference type="Pfam" id="PF03186">
    <property type="entry name" value="CobD_Cbib"/>
    <property type="match status" value="1"/>
</dbReference>
<keyword evidence="5 9" id="KW-0169">Cobalamin biosynthesis</keyword>
<keyword evidence="8 9" id="KW-0472">Membrane</keyword>
<keyword evidence="6 9" id="KW-0812">Transmembrane</keyword>
<comment type="subcellular location">
    <subcellularLocation>
        <location evidence="1 9">Cell membrane</location>
        <topology evidence="1 9">Multi-pass membrane protein</topology>
    </subcellularLocation>
</comment>
<comment type="pathway">
    <text evidence="2 9">Cofactor biosynthesis; adenosylcobalamin biosynthesis.</text>
</comment>
<comment type="function">
    <text evidence="9">Converts cobyric acid to cobinamide by the addition of aminopropanol on the F carboxylic group.</text>
</comment>
<dbReference type="GO" id="GO:0005886">
    <property type="term" value="C:plasma membrane"/>
    <property type="evidence" value="ECO:0007669"/>
    <property type="project" value="UniProtKB-SubCell"/>
</dbReference>
<dbReference type="GO" id="GO:0009236">
    <property type="term" value="P:cobalamin biosynthetic process"/>
    <property type="evidence" value="ECO:0007669"/>
    <property type="project" value="UniProtKB-UniRule"/>
</dbReference>
<comment type="caution">
    <text evidence="9">Lacks conserved residue(s) required for the propagation of feature annotation.</text>
</comment>
<feature type="transmembrane region" description="Helical" evidence="9">
    <location>
        <begin position="329"/>
        <end position="348"/>
    </location>
</feature>
<protein>
    <recommendedName>
        <fullName evidence="9">Cobalamin biosynthesis protein CobD</fullName>
    </recommendedName>
</protein>
<keyword evidence="7 9" id="KW-1133">Transmembrane helix</keyword>
<dbReference type="KEGG" id="dfi:AXF13_11235"/>
<gene>
    <name evidence="9" type="primary">cobD</name>
    <name evidence="10" type="ORF">AXF13_11235</name>
</gene>
<comment type="similarity">
    <text evidence="3 9">Belongs to the CobD/CbiB family.</text>
</comment>
<dbReference type="EMBL" id="CP014229">
    <property type="protein sequence ID" value="AMD90645.1"/>
    <property type="molecule type" value="Genomic_DNA"/>
</dbReference>
<feature type="transmembrane region" description="Helical" evidence="9">
    <location>
        <begin position="74"/>
        <end position="95"/>
    </location>
</feature>
<dbReference type="GO" id="GO:0015420">
    <property type="term" value="F:ABC-type vitamin B12 transporter activity"/>
    <property type="evidence" value="ECO:0007669"/>
    <property type="project" value="UniProtKB-UniRule"/>
</dbReference>
<dbReference type="AlphaFoldDB" id="A0A0X8JKW5"/>
<proteinExistence type="inferred from homology"/>
<accession>A0A0X8JKW5</accession>
<sequence>MDLSLLRSLFPYSVWDCWWLAPVALLLDLRLGDPALPWPHPVCFAGRLLGRLEGPARRWMRRGGAAGEKRRGRLAGLVCLFLLTGVSGLAVWLLISLPLLGVLSAVYLAWAGLAMGSLLDTGREVLRRVETYPEPEAREALSRLVSRDTGRMDRPLMRKTLADTLSENFTDALLAPFFWLLLAGPVGLWMYKAVSTADSMWGYLTEHWRWLGWAGARADDCLAFIPARLSVGALRLTDVLLRCLRPAARIWDGSWPGFRVVARHAVGMPSPNSGWSMAACAWLCRARMAGPSVYFGALVDKPWLGPPRESAAPWDRARLLALCALMRYSALYGGLSLWLACLLLRFFFA</sequence>
<dbReference type="RefSeq" id="WP_062253324.1">
    <property type="nucleotide sequence ID" value="NZ_CP014229.1"/>
</dbReference>
<keyword evidence="4 9" id="KW-1003">Cell membrane</keyword>
<evidence type="ECO:0000256" key="7">
    <source>
        <dbReference type="ARBA" id="ARBA00022989"/>
    </source>
</evidence>
<dbReference type="STRING" id="44742.AXF13_11235"/>
<dbReference type="InterPro" id="IPR004485">
    <property type="entry name" value="Cobalamin_biosynth_CobD/CbiB"/>
</dbReference>
<evidence type="ECO:0000256" key="5">
    <source>
        <dbReference type="ARBA" id="ARBA00022573"/>
    </source>
</evidence>
<organism evidence="10 11">
    <name type="scientific">Desulfovibrio fairfieldensis</name>
    <dbReference type="NCBI Taxonomy" id="44742"/>
    <lineage>
        <taxon>Bacteria</taxon>
        <taxon>Pseudomonadati</taxon>
        <taxon>Thermodesulfobacteriota</taxon>
        <taxon>Desulfovibrionia</taxon>
        <taxon>Desulfovibrionales</taxon>
        <taxon>Desulfovibrionaceae</taxon>
        <taxon>Desulfovibrio</taxon>
    </lineage>
</organism>
<evidence type="ECO:0000256" key="2">
    <source>
        <dbReference type="ARBA" id="ARBA00004953"/>
    </source>
</evidence>
<dbReference type="Proteomes" id="UP000069241">
    <property type="component" value="Chromosome"/>
</dbReference>
<evidence type="ECO:0000256" key="6">
    <source>
        <dbReference type="ARBA" id="ARBA00022692"/>
    </source>
</evidence>
<keyword evidence="11" id="KW-1185">Reference proteome</keyword>
<dbReference type="HAMAP" id="MF_00024">
    <property type="entry name" value="CobD_CbiB"/>
    <property type="match status" value="1"/>
</dbReference>
<evidence type="ECO:0000256" key="8">
    <source>
        <dbReference type="ARBA" id="ARBA00023136"/>
    </source>
</evidence>
<evidence type="ECO:0000313" key="11">
    <source>
        <dbReference type="Proteomes" id="UP000069241"/>
    </source>
</evidence>
<dbReference type="PANTHER" id="PTHR34308">
    <property type="entry name" value="COBALAMIN BIOSYNTHESIS PROTEIN CBIB"/>
    <property type="match status" value="1"/>
</dbReference>
<reference evidence="11" key="1">
    <citation type="submission" date="2016-02" db="EMBL/GenBank/DDBJ databases">
        <authorList>
            <person name="Holder M.E."/>
            <person name="Ajami N.J."/>
            <person name="Petrosino J.F."/>
        </authorList>
    </citation>
    <scope>NUCLEOTIDE SEQUENCE [LARGE SCALE GENOMIC DNA]</scope>
    <source>
        <strain evidence="11">CCUG 45958</strain>
    </source>
</reference>
<evidence type="ECO:0000256" key="4">
    <source>
        <dbReference type="ARBA" id="ARBA00022475"/>
    </source>
</evidence>
<dbReference type="PANTHER" id="PTHR34308:SF1">
    <property type="entry name" value="COBALAMIN BIOSYNTHESIS PROTEIN CBIB"/>
    <property type="match status" value="1"/>
</dbReference>
<evidence type="ECO:0000256" key="3">
    <source>
        <dbReference type="ARBA" id="ARBA00006263"/>
    </source>
</evidence>
<feature type="transmembrane region" description="Helical" evidence="9">
    <location>
        <begin position="101"/>
        <end position="119"/>
    </location>
</feature>
<evidence type="ECO:0000313" key="10">
    <source>
        <dbReference type="EMBL" id="AMD90645.1"/>
    </source>
</evidence>
<dbReference type="GO" id="GO:0048472">
    <property type="term" value="F:threonine-phosphate decarboxylase activity"/>
    <property type="evidence" value="ECO:0007669"/>
    <property type="project" value="InterPro"/>
</dbReference>
<dbReference type="UniPathway" id="UPA00148"/>